<sequence length="450" mass="51318">MKLPLAPPSWPAFVSKTPASRIAELYSAPELRSYWRDNDRYLHWDEFRHRPMPEGFSAEECWFIAKSIRHATYREVPLKDKYGRAFVFGMPSQLTELLQQIDRGLGFAGGLAAASTPSAERDNYALNTLIEESITSSQLEGAATTRVIAKEMLRANRPPRDLGERMILNNYLTMQRIRELKDQPLSIELVLELHRQITQDTLDKPEAAGRLRRSDEQIRVGDFSGAVDYHIPPPTEELPERLRALCDFANVAPDANSGTRFIHPVLRGIILHFALAYIHPFYDGNGRTARALFYWFMLRADYPLFEIISISHALLRAPTRYARAFLYTETDDNDLTYFILHQAAVIREAAKALHAYHQRKQRERRAASSYLNKVPGLNYRQQALLAHALREPGTVYQITAHARSHGVTHQTARDDLFALAERGLLTVSKLGRSYAFRTEASLAEKLSKTD</sequence>
<dbReference type="InterPro" id="IPR040198">
    <property type="entry name" value="Fido_containing"/>
</dbReference>
<dbReference type="SUPFAM" id="SSF140931">
    <property type="entry name" value="Fic-like"/>
    <property type="match status" value="1"/>
</dbReference>
<proteinExistence type="predicted"/>
<dbReference type="EMBL" id="LSZP01000046">
    <property type="protein sequence ID" value="KXU34963.1"/>
    <property type="molecule type" value="Genomic_DNA"/>
</dbReference>
<keyword evidence="2" id="KW-0067">ATP-binding</keyword>
<accession>A0A139SK86</accession>
<dbReference type="PANTHER" id="PTHR13504:SF38">
    <property type="entry name" value="FIDO DOMAIN-CONTAINING PROTEIN"/>
    <property type="match status" value="1"/>
</dbReference>
<keyword evidence="2" id="KW-0547">Nucleotide-binding</keyword>
<protein>
    <recommendedName>
        <fullName evidence="3">Fido domain-containing protein</fullName>
    </recommendedName>
</protein>
<feature type="binding site" evidence="2">
    <location>
        <begin position="283"/>
        <end position="290"/>
    </location>
    <ligand>
        <name>ATP</name>
        <dbReference type="ChEBI" id="CHEBI:30616"/>
    </ligand>
</feature>
<evidence type="ECO:0000259" key="3">
    <source>
        <dbReference type="PROSITE" id="PS51459"/>
    </source>
</evidence>
<evidence type="ECO:0000256" key="2">
    <source>
        <dbReference type="PIRSR" id="PIRSR640198-2"/>
    </source>
</evidence>
<dbReference type="AlphaFoldDB" id="A0A139SK86"/>
<dbReference type="GO" id="GO:0005524">
    <property type="term" value="F:ATP binding"/>
    <property type="evidence" value="ECO:0007669"/>
    <property type="project" value="UniProtKB-KW"/>
</dbReference>
<gene>
    <name evidence="4" type="ORF">AXK12_06240</name>
</gene>
<evidence type="ECO:0000256" key="1">
    <source>
        <dbReference type="PIRSR" id="PIRSR640198-1"/>
    </source>
</evidence>
<evidence type="ECO:0000313" key="5">
    <source>
        <dbReference type="Proteomes" id="UP000071392"/>
    </source>
</evidence>
<dbReference type="InterPro" id="IPR003812">
    <property type="entry name" value="Fido"/>
</dbReference>
<reference evidence="4 5" key="1">
    <citation type="submission" date="2016-02" db="EMBL/GenBank/DDBJ databases">
        <authorList>
            <person name="Wen L."/>
            <person name="He K."/>
            <person name="Yang H."/>
        </authorList>
    </citation>
    <scope>NUCLEOTIDE SEQUENCE [LARGE SCALE GENOMIC DNA]</scope>
    <source>
        <strain evidence="4 5">CV41</strain>
    </source>
</reference>
<feature type="binding site" evidence="2">
    <location>
        <begin position="220"/>
        <end position="230"/>
    </location>
    <ligand>
        <name>ATP</name>
        <dbReference type="ChEBI" id="CHEBI:30616"/>
    </ligand>
</feature>
<comment type="caution">
    <text evidence="4">The sequence shown here is derived from an EMBL/GenBank/DDBJ whole genome shotgun (WGS) entry which is preliminary data.</text>
</comment>
<dbReference type="STRING" id="1548208.AXK12_06240"/>
<name>A0A139SK86_9BACT</name>
<dbReference type="InterPro" id="IPR036597">
    <property type="entry name" value="Fido-like_dom_sf"/>
</dbReference>
<feature type="active site" evidence="1">
    <location>
        <position position="279"/>
    </location>
</feature>
<dbReference type="OrthoDB" id="9813719at2"/>
<keyword evidence="5" id="KW-1185">Reference proteome</keyword>
<feature type="domain" description="Fido" evidence="3">
    <location>
        <begin position="185"/>
        <end position="341"/>
    </location>
</feature>
<dbReference type="Gene3D" id="1.10.3290.10">
    <property type="entry name" value="Fido-like domain"/>
    <property type="match status" value="1"/>
</dbReference>
<organism evidence="4 5">
    <name type="scientific">Cephaloticoccus capnophilus</name>
    <dbReference type="NCBI Taxonomy" id="1548208"/>
    <lineage>
        <taxon>Bacteria</taxon>
        <taxon>Pseudomonadati</taxon>
        <taxon>Verrucomicrobiota</taxon>
        <taxon>Opitutia</taxon>
        <taxon>Opitutales</taxon>
        <taxon>Opitutaceae</taxon>
        <taxon>Cephaloticoccus</taxon>
    </lineage>
</organism>
<dbReference type="PROSITE" id="PS51459">
    <property type="entry name" value="FIDO"/>
    <property type="match status" value="1"/>
</dbReference>
<dbReference type="RefSeq" id="WP_068712469.1">
    <property type="nucleotide sequence ID" value="NZ_LSZP01000046.1"/>
</dbReference>
<dbReference type="PANTHER" id="PTHR13504">
    <property type="entry name" value="FIDO DOMAIN-CONTAINING PROTEIN DDB_G0283145"/>
    <property type="match status" value="1"/>
</dbReference>
<dbReference type="Pfam" id="PF02661">
    <property type="entry name" value="Fic"/>
    <property type="match status" value="1"/>
</dbReference>
<evidence type="ECO:0000313" key="4">
    <source>
        <dbReference type="EMBL" id="KXU34963.1"/>
    </source>
</evidence>
<dbReference type="Proteomes" id="UP000071392">
    <property type="component" value="Unassembled WGS sequence"/>
</dbReference>